<dbReference type="EMBL" id="WEGH01000004">
    <property type="protein sequence ID" value="MQY08153.1"/>
    <property type="molecule type" value="Genomic_DNA"/>
</dbReference>
<dbReference type="Gene3D" id="3.90.870.10">
    <property type="entry name" value="DHBP synthase"/>
    <property type="match status" value="1"/>
</dbReference>
<evidence type="ECO:0000256" key="6">
    <source>
        <dbReference type="ARBA" id="ARBA00022619"/>
    </source>
</evidence>
<dbReference type="NCBIfam" id="TIGR00506">
    <property type="entry name" value="ribB"/>
    <property type="match status" value="1"/>
</dbReference>
<dbReference type="AlphaFoldDB" id="A0A7K0C3Z8"/>
<keyword evidence="7 11" id="KW-0479">Metal-binding</keyword>
<evidence type="ECO:0000256" key="7">
    <source>
        <dbReference type="ARBA" id="ARBA00022723"/>
    </source>
</evidence>
<dbReference type="GO" id="GO:0003935">
    <property type="term" value="F:GTP cyclohydrolase II activity"/>
    <property type="evidence" value="ECO:0007669"/>
    <property type="project" value="TreeGrafter"/>
</dbReference>
<comment type="catalytic activity">
    <reaction evidence="1 11">
        <text>D-ribulose 5-phosphate = (2S)-2-hydroxy-3-oxobutyl phosphate + formate + H(+)</text>
        <dbReference type="Rhea" id="RHEA:18457"/>
        <dbReference type="ChEBI" id="CHEBI:15378"/>
        <dbReference type="ChEBI" id="CHEBI:15740"/>
        <dbReference type="ChEBI" id="CHEBI:58121"/>
        <dbReference type="ChEBI" id="CHEBI:58830"/>
        <dbReference type="EC" id="4.1.99.12"/>
    </reaction>
</comment>
<evidence type="ECO:0000256" key="2">
    <source>
        <dbReference type="ARBA" id="ARBA00001936"/>
    </source>
</evidence>
<dbReference type="PANTHER" id="PTHR21327">
    <property type="entry name" value="GTP CYCLOHYDROLASE II-RELATED"/>
    <property type="match status" value="1"/>
</dbReference>
<dbReference type="InterPro" id="IPR017945">
    <property type="entry name" value="DHBP_synth_RibB-like_a/b_dom"/>
</dbReference>
<dbReference type="Proteomes" id="UP000487268">
    <property type="component" value="Unassembled WGS sequence"/>
</dbReference>
<comment type="subunit">
    <text evidence="11">Homodimer.</text>
</comment>
<comment type="similarity">
    <text evidence="5">In the N-terminal section; belongs to the DHBP synthase family.</text>
</comment>
<organism evidence="12 13">
    <name type="scientific">Actinomadura macrotermitis</name>
    <dbReference type="NCBI Taxonomy" id="2585200"/>
    <lineage>
        <taxon>Bacteria</taxon>
        <taxon>Bacillati</taxon>
        <taxon>Actinomycetota</taxon>
        <taxon>Actinomycetes</taxon>
        <taxon>Streptosporangiales</taxon>
        <taxon>Thermomonosporaceae</taxon>
        <taxon>Actinomadura</taxon>
    </lineage>
</organism>
<evidence type="ECO:0000256" key="9">
    <source>
        <dbReference type="ARBA" id="ARBA00023211"/>
    </source>
</evidence>
<reference evidence="12 13" key="1">
    <citation type="submission" date="2019-10" db="EMBL/GenBank/DDBJ databases">
        <title>Actinomadura rubteroloni sp. nov. and Actinomadura macrotermitis sp. nov., isolated from the gut of fungus growing-termite Macrotermes natalensis.</title>
        <authorList>
            <person name="Benndorf R."/>
            <person name="Martin K."/>
            <person name="Kuefner M."/>
            <person name="De Beer W."/>
            <person name="Kaster A.-K."/>
            <person name="Vollmers J."/>
            <person name="Poulsen M."/>
            <person name="Beemelmanns C."/>
        </authorList>
    </citation>
    <scope>NUCLEOTIDE SEQUENCE [LARGE SCALE GENOMIC DNA]</scope>
    <source>
        <strain evidence="12 13">RB68</strain>
    </source>
</reference>
<evidence type="ECO:0000256" key="3">
    <source>
        <dbReference type="ARBA" id="ARBA00002284"/>
    </source>
</evidence>
<keyword evidence="8 11" id="KW-0460">Magnesium</keyword>
<proteinExistence type="inferred from homology"/>
<keyword evidence="9 11" id="KW-0464">Manganese</keyword>
<comment type="cofactor">
    <cofactor evidence="2">
        <name>Mn(2+)</name>
        <dbReference type="ChEBI" id="CHEBI:29035"/>
    </cofactor>
</comment>
<evidence type="ECO:0000256" key="5">
    <source>
        <dbReference type="ARBA" id="ARBA00005520"/>
    </source>
</evidence>
<comment type="similarity">
    <text evidence="11">Belongs to the DHBP synthase family.</text>
</comment>
<dbReference type="FunFam" id="3.90.870.10:FF:000001">
    <property type="entry name" value="Riboflavin biosynthesis protein RibBA"/>
    <property type="match status" value="1"/>
</dbReference>
<sequence>MNDNDPWERFSAIEQALSDLADGRPILVLDAETRENEGDLVASAALVTDEILDFMVRYTSGYLCAPMPDEVCRRLDLPEMVEDNEDPKGTAYRVSADAREGVTTGISGADRARTLRLLADPSSGPADFIRPGHVLPLRAKNGGVLERAGHTEATVDLLRLAGLEPVGVIGEVVSQRSTGDMARLEELRDFAGRHGLTLVTIADLIAYRRSGRPAQPRI</sequence>
<dbReference type="SUPFAM" id="SSF55821">
    <property type="entry name" value="YrdC/RibB"/>
    <property type="match status" value="1"/>
</dbReference>
<dbReference type="Pfam" id="PF00926">
    <property type="entry name" value="DHBP_synthase"/>
    <property type="match status" value="1"/>
</dbReference>
<dbReference type="GO" id="GO:0008686">
    <property type="term" value="F:3,4-dihydroxy-2-butanone-4-phosphate synthase activity"/>
    <property type="evidence" value="ECO:0007669"/>
    <property type="project" value="UniProtKB-EC"/>
</dbReference>
<evidence type="ECO:0000256" key="4">
    <source>
        <dbReference type="ARBA" id="ARBA00004904"/>
    </source>
</evidence>
<name>A0A7K0C3Z8_9ACTN</name>
<dbReference type="EC" id="4.1.99.12" evidence="11"/>
<evidence type="ECO:0000256" key="10">
    <source>
        <dbReference type="ARBA" id="ARBA00023239"/>
    </source>
</evidence>
<comment type="pathway">
    <text evidence="4 11">Cofactor biosynthesis; riboflavin biosynthesis; 2-hydroxy-3-oxobutyl phosphate from D-ribulose 5-phosphate: step 1/1.</text>
</comment>
<evidence type="ECO:0000256" key="11">
    <source>
        <dbReference type="RuleBase" id="RU003843"/>
    </source>
</evidence>
<comment type="cofactor">
    <cofactor evidence="11">
        <name>Mg(2+)</name>
        <dbReference type="ChEBI" id="CHEBI:18420"/>
    </cofactor>
    <cofactor evidence="11">
        <name>Mn(2+)</name>
        <dbReference type="ChEBI" id="CHEBI:29035"/>
    </cofactor>
    <text evidence="11">Binds 2 divalent metal cations per subunit. Magnesium or manganese.</text>
</comment>
<dbReference type="PANTHER" id="PTHR21327:SF18">
    <property type="entry name" value="3,4-DIHYDROXY-2-BUTANONE 4-PHOSPHATE SYNTHASE"/>
    <property type="match status" value="1"/>
</dbReference>
<keyword evidence="13" id="KW-1185">Reference proteome</keyword>
<keyword evidence="6 11" id="KW-0686">Riboflavin biosynthesis</keyword>
<evidence type="ECO:0000256" key="1">
    <source>
        <dbReference type="ARBA" id="ARBA00000141"/>
    </source>
</evidence>
<protein>
    <recommendedName>
        <fullName evidence="11">3,4-dihydroxy-2-butanone 4-phosphate synthase</fullName>
        <shortName evidence="11">DHBP synthase</shortName>
        <ecNumber evidence="11">4.1.99.12</ecNumber>
    </recommendedName>
</protein>
<gene>
    <name evidence="12" type="primary">ribBA_3</name>
    <name evidence="12" type="ORF">ACRB68_62590</name>
</gene>
<dbReference type="GO" id="GO:0046872">
    <property type="term" value="F:metal ion binding"/>
    <property type="evidence" value="ECO:0007669"/>
    <property type="project" value="UniProtKB-KW"/>
</dbReference>
<dbReference type="UniPathway" id="UPA00275">
    <property type="reaction ID" value="UER00399"/>
</dbReference>
<dbReference type="OrthoDB" id="9793111at2"/>
<dbReference type="RefSeq" id="WP_153538799.1">
    <property type="nucleotide sequence ID" value="NZ_WEGH01000004.1"/>
</dbReference>
<dbReference type="GO" id="GO:0009231">
    <property type="term" value="P:riboflavin biosynthetic process"/>
    <property type="evidence" value="ECO:0007669"/>
    <property type="project" value="UniProtKB-UniPathway"/>
</dbReference>
<dbReference type="GO" id="GO:0005829">
    <property type="term" value="C:cytosol"/>
    <property type="evidence" value="ECO:0007669"/>
    <property type="project" value="TreeGrafter"/>
</dbReference>
<keyword evidence="10 11" id="KW-0456">Lyase</keyword>
<evidence type="ECO:0000313" key="13">
    <source>
        <dbReference type="Proteomes" id="UP000487268"/>
    </source>
</evidence>
<dbReference type="InterPro" id="IPR000422">
    <property type="entry name" value="DHBP_synthase_RibB"/>
</dbReference>
<evidence type="ECO:0000256" key="8">
    <source>
        <dbReference type="ARBA" id="ARBA00022842"/>
    </source>
</evidence>
<comment type="caution">
    <text evidence="12">The sequence shown here is derived from an EMBL/GenBank/DDBJ whole genome shotgun (WGS) entry which is preliminary data.</text>
</comment>
<comment type="function">
    <text evidence="3 11">Catalyzes the conversion of D-ribulose 5-phosphate to formate and 3,4-dihydroxy-2-butanone 4-phosphate.</text>
</comment>
<accession>A0A7K0C3Z8</accession>
<evidence type="ECO:0000313" key="12">
    <source>
        <dbReference type="EMBL" id="MQY08153.1"/>
    </source>
</evidence>